<proteinExistence type="predicted"/>
<accession>A0A5J4YL78</accession>
<evidence type="ECO:0000313" key="2">
    <source>
        <dbReference type="EMBL" id="KAA8491207.1"/>
    </source>
</evidence>
<keyword evidence="3" id="KW-1185">Reference proteome</keyword>
<sequence length="496" mass="55240">MTSRFRKGRRSGKVDGVVKVTRGRTTRGERSGDAVGDVGAPLAFTTEIAQRDAAVGTGMVKDEMDANVVAFVGVTGCPWSGSARRASVLGSGGRYAASFARGSRAGRSTARVSVVRHMGFQVVVPGATPEDYRRISNAKDFKEVQMIIAEVKERVDRARRARNGRSATRIKPDEDPTDSYFESMMKGIVDEEDDEFEEEDEEEQLSQEAHEKMLLEKESALRVAAKERQLERQREATAKEEYEARVRAAFAEARKQQELKQQMPQPIPEPVQHAEPKSESQPSPPQHKTGDVFKDSVGVSDLTGGRNVRATKGSVSGRIEREMTQRAEQNPQEYVDRDEVYEENVQHRDLGKPAGFFSRDSIRRINDADTSVEETYEIMRKEMSAYQDRRRAVDPNSHHRNVYDYFSGLSAPPPPAQPARDSAGQSARSAVPPPAPYQEAAVPRVPDSPISGSRNDVGLILAEVWSEMNAYQSELAALEAQHRLRLKQILDQALRE</sequence>
<dbReference type="EMBL" id="VRMN01000015">
    <property type="protein sequence ID" value="KAA8491207.1"/>
    <property type="molecule type" value="Genomic_DNA"/>
</dbReference>
<evidence type="ECO:0000256" key="1">
    <source>
        <dbReference type="SAM" id="MobiDB-lite"/>
    </source>
</evidence>
<comment type="caution">
    <text evidence="2">The sequence shown here is derived from an EMBL/GenBank/DDBJ whole genome shotgun (WGS) entry which is preliminary data.</text>
</comment>
<dbReference type="AlphaFoldDB" id="A0A5J4YL78"/>
<gene>
    <name evidence="2" type="ORF">FVE85_9502</name>
</gene>
<feature type="region of interest" description="Disordered" evidence="1">
    <location>
        <begin position="159"/>
        <end position="180"/>
    </location>
</feature>
<reference evidence="3" key="1">
    <citation type="journal article" date="2019" name="Nat. Commun.">
        <title>Expansion of phycobilisome linker gene families in mesophilic red algae.</title>
        <authorList>
            <person name="Lee J."/>
            <person name="Kim D."/>
            <person name="Bhattacharya D."/>
            <person name="Yoon H.S."/>
        </authorList>
    </citation>
    <scope>NUCLEOTIDE SEQUENCE [LARGE SCALE GENOMIC DNA]</scope>
    <source>
        <strain evidence="3">CCMP 1328</strain>
    </source>
</reference>
<organism evidence="2 3">
    <name type="scientific">Porphyridium purpureum</name>
    <name type="common">Red alga</name>
    <name type="synonym">Porphyridium cruentum</name>
    <dbReference type="NCBI Taxonomy" id="35688"/>
    <lineage>
        <taxon>Eukaryota</taxon>
        <taxon>Rhodophyta</taxon>
        <taxon>Bangiophyceae</taxon>
        <taxon>Porphyridiales</taxon>
        <taxon>Porphyridiaceae</taxon>
        <taxon>Porphyridium</taxon>
    </lineage>
</organism>
<feature type="region of interest" description="Disordered" evidence="1">
    <location>
        <begin position="407"/>
        <end position="449"/>
    </location>
</feature>
<name>A0A5J4YL78_PORPP</name>
<feature type="region of interest" description="Disordered" evidence="1">
    <location>
        <begin position="253"/>
        <end position="336"/>
    </location>
</feature>
<evidence type="ECO:0000313" key="3">
    <source>
        <dbReference type="Proteomes" id="UP000324585"/>
    </source>
</evidence>
<dbReference type="Proteomes" id="UP000324585">
    <property type="component" value="Unassembled WGS sequence"/>
</dbReference>
<protein>
    <submittedName>
        <fullName evidence="2">Uncharacterized protein</fullName>
    </submittedName>
</protein>